<keyword evidence="10" id="KW-1185">Reference proteome</keyword>
<name>A0A8J7JD53_9BACT</name>
<dbReference type="InterPro" id="IPR050697">
    <property type="entry name" value="Adenylyl/Guanylyl_Cyclase_3/4"/>
</dbReference>
<feature type="domain" description="Guanylate cyclase" evidence="8">
    <location>
        <begin position="450"/>
        <end position="583"/>
    </location>
</feature>
<dbReference type="SMART" id="SM00044">
    <property type="entry name" value="CYCc"/>
    <property type="match status" value="1"/>
</dbReference>
<evidence type="ECO:0000256" key="1">
    <source>
        <dbReference type="ARBA" id="ARBA00004196"/>
    </source>
</evidence>
<dbReference type="PROSITE" id="PS50125">
    <property type="entry name" value="GUANYLATE_CYCLASE_2"/>
    <property type="match status" value="1"/>
</dbReference>
<dbReference type="InterPro" id="IPR001054">
    <property type="entry name" value="A/G_cyclase"/>
</dbReference>
<feature type="transmembrane region" description="Helical" evidence="7">
    <location>
        <begin position="360"/>
        <end position="382"/>
    </location>
</feature>
<evidence type="ECO:0000259" key="8">
    <source>
        <dbReference type="PROSITE" id="PS50125"/>
    </source>
</evidence>
<dbReference type="GO" id="GO:0035556">
    <property type="term" value="P:intracellular signal transduction"/>
    <property type="evidence" value="ECO:0007669"/>
    <property type="project" value="InterPro"/>
</dbReference>
<dbReference type="EMBL" id="JAEMHM010000007">
    <property type="protein sequence ID" value="MBJ6724958.1"/>
    <property type="molecule type" value="Genomic_DNA"/>
</dbReference>
<dbReference type="InterPro" id="IPR007890">
    <property type="entry name" value="CHASE2"/>
</dbReference>
<dbReference type="GO" id="GO:0030313">
    <property type="term" value="C:cell envelope"/>
    <property type="evidence" value="ECO:0007669"/>
    <property type="project" value="UniProtKB-SubCell"/>
</dbReference>
<organism evidence="9 10">
    <name type="scientific">Geomesophilobacter sediminis</name>
    <dbReference type="NCBI Taxonomy" id="2798584"/>
    <lineage>
        <taxon>Bacteria</taxon>
        <taxon>Pseudomonadati</taxon>
        <taxon>Thermodesulfobacteriota</taxon>
        <taxon>Desulfuromonadia</taxon>
        <taxon>Geobacterales</taxon>
        <taxon>Geobacteraceae</taxon>
        <taxon>Geomesophilobacter</taxon>
    </lineage>
</organism>
<dbReference type="SUPFAM" id="SSF55073">
    <property type="entry name" value="Nucleotide cyclase"/>
    <property type="match status" value="1"/>
</dbReference>
<comment type="caution">
    <text evidence="9">The sequence shown here is derived from an EMBL/GenBank/DDBJ whole genome shotgun (WGS) entry which is preliminary data.</text>
</comment>
<dbReference type="SMART" id="SM01080">
    <property type="entry name" value="CHASE2"/>
    <property type="match status" value="1"/>
</dbReference>
<evidence type="ECO:0000256" key="2">
    <source>
        <dbReference type="ARBA" id="ARBA00005381"/>
    </source>
</evidence>
<dbReference type="Proteomes" id="UP000636888">
    <property type="component" value="Unassembled WGS sequence"/>
</dbReference>
<reference evidence="9" key="1">
    <citation type="submission" date="2020-12" db="EMBL/GenBank/DDBJ databases">
        <title>Geomonas sp. Red875, isolated from river sediment.</title>
        <authorList>
            <person name="Xu Z."/>
            <person name="Zhang Z."/>
            <person name="Masuda Y."/>
            <person name="Itoh H."/>
            <person name="Senoo K."/>
        </authorList>
    </citation>
    <scope>NUCLEOTIDE SEQUENCE</scope>
    <source>
        <strain evidence="9">Red875</strain>
    </source>
</reference>
<protein>
    <submittedName>
        <fullName evidence="9">Adenylate/guanylate cyclase domain-containing protein</fullName>
    </submittedName>
</protein>
<dbReference type="PANTHER" id="PTHR43081:SF1">
    <property type="entry name" value="ADENYLATE CYCLASE, TERMINAL-DIFFERENTIATION SPECIFIC"/>
    <property type="match status" value="1"/>
</dbReference>
<dbReference type="RefSeq" id="WP_199383855.1">
    <property type="nucleotide sequence ID" value="NZ_JAEMHM010000007.1"/>
</dbReference>
<evidence type="ECO:0000256" key="6">
    <source>
        <dbReference type="ARBA" id="ARBA00023136"/>
    </source>
</evidence>
<dbReference type="GO" id="GO:0006171">
    <property type="term" value="P:cAMP biosynthetic process"/>
    <property type="evidence" value="ECO:0007669"/>
    <property type="project" value="TreeGrafter"/>
</dbReference>
<keyword evidence="5 7" id="KW-1133">Transmembrane helix</keyword>
<evidence type="ECO:0000256" key="7">
    <source>
        <dbReference type="SAM" id="Phobius"/>
    </source>
</evidence>
<dbReference type="CDD" id="cd07302">
    <property type="entry name" value="CHD"/>
    <property type="match status" value="1"/>
</dbReference>
<dbReference type="AlphaFoldDB" id="A0A8J7JD53"/>
<keyword evidence="4 7" id="KW-0812">Transmembrane</keyword>
<dbReference type="Pfam" id="PF05226">
    <property type="entry name" value="CHASE2"/>
    <property type="match status" value="1"/>
</dbReference>
<comment type="subcellular location">
    <subcellularLocation>
        <location evidence="1">Cell envelope</location>
    </subcellularLocation>
</comment>
<keyword evidence="6 7" id="KW-0472">Membrane</keyword>
<dbReference type="GO" id="GO:0004016">
    <property type="term" value="F:adenylate cyclase activity"/>
    <property type="evidence" value="ECO:0007669"/>
    <property type="project" value="UniProtKB-ARBA"/>
</dbReference>
<evidence type="ECO:0000256" key="3">
    <source>
        <dbReference type="ARBA" id="ARBA00022475"/>
    </source>
</evidence>
<sequence length="662" mass="72669">MKQNRVFYAVSFLALVLFTLLEVLDPQLIRDHVESKSYDLRLHLRDRLLPQPLVKEIAIVAIDEASVAAIGRWPWSRHEQARLLRKVSEGKPKAVGVDIMLSERENPGADADFGRAVKEAGNVVLATLFMEKEKGQPARQKAAPDFLWDSAFMEVKSVPGIAWKQLAVHTDQVNPPVDEIGRSGVLGSVTTHPDMDGVLRREALSVNYGDDCYPSMPLQVARIALGIPMKEMILQGGSGVQLGSRFIPTDLNGRAIINYRGPEHSFPHLSAADLMQGRLAPSLLRDKIVLIGTSALATYDQKVSPLSADLTGVEKNANVVQNIILNNFIRKCPMVLDAAMMVAACLILIVFLPRLSARRGVAAGFGVILCYALLSFYLLAYREIWVNLVYPGVAMTVILTAGSISRLFMEEASARRIRAMFSSYVTERLVDEMIRNPEMARLGGEKREVTVLFSDVKGFTSYSESHEPEEVVAILNEYLGAMTEVILAWDGILDKFIGDAIVVFWGAPMLQEDHARRAVGCALAMQERLAELRRKWEAEGRAPLDSGIGINTGEAIVGNIGAEGKKMDYTVIGDHVNLGARVEGLTRRYETPILMTEYTVAKLRGEIAAGSLTGVSITGLERVIVKGKDTPVGMYSVAPLAAGERAVFTDCDPEKVVRLTEK</sequence>
<keyword evidence="3" id="KW-1003">Cell membrane</keyword>
<feature type="transmembrane region" description="Helical" evidence="7">
    <location>
        <begin position="334"/>
        <end position="353"/>
    </location>
</feature>
<accession>A0A8J7JD53</accession>
<evidence type="ECO:0000313" key="10">
    <source>
        <dbReference type="Proteomes" id="UP000636888"/>
    </source>
</evidence>
<dbReference type="Gene3D" id="3.30.70.1230">
    <property type="entry name" value="Nucleotide cyclase"/>
    <property type="match status" value="1"/>
</dbReference>
<evidence type="ECO:0000313" key="9">
    <source>
        <dbReference type="EMBL" id="MBJ6724958.1"/>
    </source>
</evidence>
<gene>
    <name evidence="9" type="ORF">JFN93_09585</name>
</gene>
<evidence type="ECO:0000256" key="5">
    <source>
        <dbReference type="ARBA" id="ARBA00022989"/>
    </source>
</evidence>
<dbReference type="Pfam" id="PF00211">
    <property type="entry name" value="Guanylate_cyc"/>
    <property type="match status" value="1"/>
</dbReference>
<evidence type="ECO:0000256" key="4">
    <source>
        <dbReference type="ARBA" id="ARBA00022692"/>
    </source>
</evidence>
<proteinExistence type="inferred from homology"/>
<feature type="transmembrane region" description="Helical" evidence="7">
    <location>
        <begin position="388"/>
        <end position="408"/>
    </location>
</feature>
<dbReference type="InterPro" id="IPR029787">
    <property type="entry name" value="Nucleotide_cyclase"/>
</dbReference>
<comment type="similarity">
    <text evidence="2">Belongs to the adenylyl cyclase class-3 family.</text>
</comment>
<dbReference type="PANTHER" id="PTHR43081">
    <property type="entry name" value="ADENYLATE CYCLASE, TERMINAL-DIFFERENTIATION SPECIFIC-RELATED"/>
    <property type="match status" value="1"/>
</dbReference>
<dbReference type="FunFam" id="3.30.70.1230:FF:000016">
    <property type="entry name" value="Adenylate/guanylate cyclase domain-containing protein"/>
    <property type="match status" value="1"/>
</dbReference>